<keyword evidence="11" id="KW-0317">Glutathione biosynthesis</keyword>
<dbReference type="AlphaFoldDB" id="A0A2S9YYA1"/>
<dbReference type="UniPathway" id="UPA00204"/>
<evidence type="ECO:0000256" key="4">
    <source>
        <dbReference type="ARBA" id="ARBA00022679"/>
    </source>
</evidence>
<feature type="binding site" evidence="10">
    <location>
        <position position="149"/>
    </location>
    <ligand>
        <name>L-glutamate</name>
        <dbReference type="ChEBI" id="CHEBI:29985"/>
    </ligand>
</feature>
<keyword evidence="5 11" id="KW-0378">Hydrolase</keyword>
<keyword evidence="7 11" id="KW-0012">Acyltransferase</keyword>
<evidence type="ECO:0000313" key="14">
    <source>
        <dbReference type="Proteomes" id="UP000238823"/>
    </source>
</evidence>
<dbReference type="InterPro" id="IPR051792">
    <property type="entry name" value="GGT_bact"/>
</dbReference>
<feature type="active site" description="Nucleophile" evidence="9">
    <location>
        <position position="468"/>
    </location>
</feature>
<comment type="catalytic activity">
    <reaction evidence="2 11">
        <text>glutathione + H2O = L-cysteinylglycine + L-glutamate</text>
        <dbReference type="Rhea" id="RHEA:28807"/>
        <dbReference type="ChEBI" id="CHEBI:15377"/>
        <dbReference type="ChEBI" id="CHEBI:29985"/>
        <dbReference type="ChEBI" id="CHEBI:57925"/>
        <dbReference type="ChEBI" id="CHEBI:61694"/>
        <dbReference type="EC" id="3.4.19.13"/>
    </reaction>
</comment>
<dbReference type="OrthoDB" id="5297205at2"/>
<evidence type="ECO:0000256" key="5">
    <source>
        <dbReference type="ARBA" id="ARBA00022801"/>
    </source>
</evidence>
<dbReference type="NCBIfam" id="TIGR00066">
    <property type="entry name" value="g_glut_trans"/>
    <property type="match status" value="1"/>
</dbReference>
<feature type="binding site" evidence="10">
    <location>
        <position position="561"/>
    </location>
    <ligand>
        <name>L-glutamate</name>
        <dbReference type="ChEBI" id="CHEBI:29985"/>
    </ligand>
</feature>
<dbReference type="Proteomes" id="UP000238823">
    <property type="component" value="Unassembled WGS sequence"/>
</dbReference>
<keyword evidence="4 11" id="KW-0808">Transferase</keyword>
<dbReference type="GO" id="GO:0103068">
    <property type="term" value="F:leukotriene C4 gamma-glutamyl transferase activity"/>
    <property type="evidence" value="ECO:0007669"/>
    <property type="project" value="UniProtKB-EC"/>
</dbReference>
<evidence type="ECO:0000256" key="9">
    <source>
        <dbReference type="PIRSR" id="PIRSR600101-1"/>
    </source>
</evidence>
<reference evidence="13 14" key="1">
    <citation type="submission" date="2018-03" db="EMBL/GenBank/DDBJ databases">
        <title>Draft Genome Sequences of the Obligatory Marine Myxobacteria Enhygromyxa salina SWB007.</title>
        <authorList>
            <person name="Poehlein A."/>
            <person name="Moghaddam J.A."/>
            <person name="Harms H."/>
            <person name="Alanjari M."/>
            <person name="Koenig G.M."/>
            <person name="Daniel R."/>
            <person name="Schaeberle T.F."/>
        </authorList>
    </citation>
    <scope>NUCLEOTIDE SEQUENCE [LARGE SCALE GENOMIC DNA]</scope>
    <source>
        <strain evidence="13 14">SWB007</strain>
    </source>
</reference>
<dbReference type="EC" id="2.3.2.2" evidence="11"/>
<feature type="binding site" evidence="10">
    <location>
        <position position="510"/>
    </location>
    <ligand>
        <name>L-glutamate</name>
        <dbReference type="ChEBI" id="CHEBI:29985"/>
    </ligand>
</feature>
<comment type="catalytic activity">
    <reaction evidence="1 11">
        <text>an S-substituted glutathione + H2O = an S-substituted L-cysteinylglycine + L-glutamate</text>
        <dbReference type="Rhea" id="RHEA:59468"/>
        <dbReference type="ChEBI" id="CHEBI:15377"/>
        <dbReference type="ChEBI" id="CHEBI:29985"/>
        <dbReference type="ChEBI" id="CHEBI:90779"/>
        <dbReference type="ChEBI" id="CHEBI:143103"/>
        <dbReference type="EC" id="3.4.19.13"/>
    </reaction>
</comment>
<keyword evidence="6 11" id="KW-0865">Zymogen</keyword>
<dbReference type="InterPro" id="IPR029055">
    <property type="entry name" value="Ntn_hydrolases_N"/>
</dbReference>
<dbReference type="GO" id="GO:0036374">
    <property type="term" value="F:glutathione hydrolase activity"/>
    <property type="evidence" value="ECO:0007669"/>
    <property type="project" value="UniProtKB-UniRule"/>
</dbReference>
<dbReference type="InterPro" id="IPR043138">
    <property type="entry name" value="GGT_lsub"/>
</dbReference>
<dbReference type="GO" id="GO:0006750">
    <property type="term" value="P:glutathione biosynthetic process"/>
    <property type="evidence" value="ECO:0007669"/>
    <property type="project" value="UniProtKB-KW"/>
</dbReference>
<dbReference type="Pfam" id="PF01019">
    <property type="entry name" value="G_glu_transpept"/>
    <property type="match status" value="1"/>
</dbReference>
<dbReference type="PANTHER" id="PTHR43199">
    <property type="entry name" value="GLUTATHIONE HYDROLASE"/>
    <property type="match status" value="1"/>
</dbReference>
<dbReference type="EC" id="3.4.19.13" evidence="11"/>
<name>A0A2S9YYA1_9BACT</name>
<evidence type="ECO:0000256" key="11">
    <source>
        <dbReference type="RuleBase" id="RU368036"/>
    </source>
</evidence>
<comment type="subunit">
    <text evidence="11">This enzyme consists of two polypeptide chains, which are synthesized in precursor form from a single polypeptide.</text>
</comment>
<dbReference type="SUPFAM" id="SSF56235">
    <property type="entry name" value="N-terminal nucleophile aminohydrolases (Ntn hydrolases)"/>
    <property type="match status" value="1"/>
</dbReference>
<comment type="similarity">
    <text evidence="3 11">Belongs to the gamma-glutamyltransferase family.</text>
</comment>
<evidence type="ECO:0000256" key="6">
    <source>
        <dbReference type="ARBA" id="ARBA00023145"/>
    </source>
</evidence>
<accession>A0A2S9YYA1</accession>
<dbReference type="GO" id="GO:0006751">
    <property type="term" value="P:glutathione catabolic process"/>
    <property type="evidence" value="ECO:0007669"/>
    <property type="project" value="UniProtKB-UniRule"/>
</dbReference>
<protein>
    <recommendedName>
        <fullName evidence="11">Glutathione hydrolase proenzyme</fullName>
        <ecNumber evidence="11">2.3.2.2</ecNumber>
        <ecNumber evidence="11">3.4.19.13</ecNumber>
    </recommendedName>
    <component>
        <recommendedName>
            <fullName evidence="11">Glutathione hydrolase large chain</fullName>
        </recommendedName>
    </component>
    <component>
        <recommendedName>
            <fullName evidence="11">Glutathione hydrolase small chain</fullName>
        </recommendedName>
    </component>
</protein>
<feature type="region of interest" description="Disordered" evidence="12">
    <location>
        <begin position="55"/>
        <end position="82"/>
    </location>
</feature>
<comment type="caution">
    <text evidence="13">The sequence shown here is derived from an EMBL/GenBank/DDBJ whole genome shotgun (WGS) entry which is preliminary data.</text>
</comment>
<feature type="binding site" evidence="10">
    <location>
        <begin position="539"/>
        <end position="540"/>
    </location>
    <ligand>
        <name>L-glutamate</name>
        <dbReference type="ChEBI" id="CHEBI:29985"/>
    </ligand>
</feature>
<dbReference type="InterPro" id="IPR000101">
    <property type="entry name" value="GGT_peptidase"/>
</dbReference>
<comment type="pathway">
    <text evidence="11">Sulfur metabolism; glutathione metabolism.</text>
</comment>
<evidence type="ECO:0000256" key="12">
    <source>
        <dbReference type="SAM" id="MobiDB-lite"/>
    </source>
</evidence>
<evidence type="ECO:0000313" key="13">
    <source>
        <dbReference type="EMBL" id="PRQ10070.1"/>
    </source>
</evidence>
<dbReference type="EMBL" id="PVNL01000004">
    <property type="protein sequence ID" value="PRQ10070.1"/>
    <property type="molecule type" value="Genomic_DNA"/>
</dbReference>
<sequence>MLLETWTKSEFAQSAGHPRRARDCGLVVSALLGTVSPGCNQESPEAWRNAPLIVPDSTLPDDDDSWKQPPKLKPGTGKAFRDGVVTTSEPEAASAGAGVLAGGGNAFDAAAAVMFMLNVVEPQSSGIGGGGFVIFHLAESNETLTLNCRERAPADTTADMFVSQPDFAQRSASGYAVGVPGTVLCAATLLDNWGTITLDEALQPAIAAATDGIVVSTRLAADVLLPKLSNELAPPNNPVKPAYDVARAVFRPNGSPLQAGDLLVQPELAHTLQLIADGGTEAFYRCDHDAGIAEAILATQLVTRTDTPQGVGRMTCADLESYHVTIGAPVSRPYRGYEVASMGPPSSGGVALLQILAMLEGFPIGDSGAGFGLGQVSSLNVMLEAMRLAFADRARWLGDQDCLGCPDLPIAGLLADAYLAERAALIQVGQRRTGITAGDPRPFDPDFIAEGASLGPVSFAHSDPGGDTSHVTIIDADGNIVAFTNSIEATWGTGLMVPGYGFLLNNQLTDFNQTPAFNPNPMSFNPGANDAAPGKRPRSSMAPTLVTLEGDPVAAYGSPGGATIINSVLNVTLNLIDHRLTLQQSVVAPRVSLTTASDAGVAEREAGFDPQVLGALGALGYAFVQVATIGAVQAIVTIPTSKKQYGAADSRRIGGVATPGKVK</sequence>
<evidence type="ECO:0000256" key="2">
    <source>
        <dbReference type="ARBA" id="ARBA00001089"/>
    </source>
</evidence>
<organism evidence="13 14">
    <name type="scientific">Enhygromyxa salina</name>
    <dbReference type="NCBI Taxonomy" id="215803"/>
    <lineage>
        <taxon>Bacteria</taxon>
        <taxon>Pseudomonadati</taxon>
        <taxon>Myxococcota</taxon>
        <taxon>Polyangia</taxon>
        <taxon>Nannocystales</taxon>
        <taxon>Nannocystaceae</taxon>
        <taxon>Enhygromyxa</taxon>
    </lineage>
</organism>
<dbReference type="RefSeq" id="WP_106087375.1">
    <property type="nucleotide sequence ID" value="NZ_PVNL01000004.1"/>
</dbReference>
<proteinExistence type="inferred from homology"/>
<evidence type="ECO:0000256" key="10">
    <source>
        <dbReference type="PIRSR" id="PIRSR600101-2"/>
    </source>
</evidence>
<evidence type="ECO:0000256" key="8">
    <source>
        <dbReference type="ARBA" id="ARBA00047417"/>
    </source>
</evidence>
<evidence type="ECO:0000256" key="7">
    <source>
        <dbReference type="ARBA" id="ARBA00023315"/>
    </source>
</evidence>
<comment type="catalytic activity">
    <reaction evidence="8 11">
        <text>an N-terminal (5-L-glutamyl)-[peptide] + an alpha-amino acid = 5-L-glutamyl amino acid + an N-terminal L-alpha-aminoacyl-[peptide]</text>
        <dbReference type="Rhea" id="RHEA:23904"/>
        <dbReference type="Rhea" id="RHEA-COMP:9780"/>
        <dbReference type="Rhea" id="RHEA-COMP:9795"/>
        <dbReference type="ChEBI" id="CHEBI:77644"/>
        <dbReference type="ChEBI" id="CHEBI:78597"/>
        <dbReference type="ChEBI" id="CHEBI:78599"/>
        <dbReference type="ChEBI" id="CHEBI:78608"/>
        <dbReference type="EC" id="2.3.2.2"/>
    </reaction>
</comment>
<dbReference type="Gene3D" id="3.60.20.40">
    <property type="match status" value="1"/>
</dbReference>
<evidence type="ECO:0000256" key="3">
    <source>
        <dbReference type="ARBA" id="ARBA00009381"/>
    </source>
</evidence>
<dbReference type="PANTHER" id="PTHR43199:SF1">
    <property type="entry name" value="GLUTATHIONE HYDROLASE PROENZYME"/>
    <property type="match status" value="1"/>
</dbReference>
<evidence type="ECO:0000256" key="1">
    <source>
        <dbReference type="ARBA" id="ARBA00001049"/>
    </source>
</evidence>
<gene>
    <name evidence="13" type="primary">ggt_1</name>
    <name evidence="13" type="ORF">ENSA7_02760</name>
</gene>
<dbReference type="InterPro" id="IPR043137">
    <property type="entry name" value="GGT_ssub_C"/>
</dbReference>
<dbReference type="PRINTS" id="PR01210">
    <property type="entry name" value="GGTRANSPTASE"/>
</dbReference>
<dbReference type="Gene3D" id="1.10.246.130">
    <property type="match status" value="1"/>
</dbReference>
<comment type="PTM">
    <text evidence="11">Cleaved by autocatalysis into a large and a small subunit.</text>
</comment>